<evidence type="ECO:0000256" key="1">
    <source>
        <dbReference type="SAM" id="Phobius"/>
    </source>
</evidence>
<dbReference type="EMBL" id="FUXC01000001">
    <property type="protein sequence ID" value="SJZ45921.1"/>
    <property type="molecule type" value="Genomic_DNA"/>
</dbReference>
<name>A0A1T4KU19_9SPIR</name>
<evidence type="ECO:0000313" key="2">
    <source>
        <dbReference type="EMBL" id="SJZ45921.1"/>
    </source>
</evidence>
<dbReference type="OrthoDB" id="360439at2"/>
<dbReference type="RefSeq" id="WP_078930067.1">
    <property type="nucleotide sequence ID" value="NZ_CAMCOW010000040.1"/>
</dbReference>
<reference evidence="2 3" key="1">
    <citation type="submission" date="2017-02" db="EMBL/GenBank/DDBJ databases">
        <authorList>
            <person name="Peterson S.W."/>
        </authorList>
    </citation>
    <scope>NUCLEOTIDE SEQUENCE [LARGE SCALE GENOMIC DNA]</scope>
    <source>
        <strain evidence="2 3">ATCC BAA-909</strain>
    </source>
</reference>
<dbReference type="Proteomes" id="UP000190395">
    <property type="component" value="Unassembled WGS sequence"/>
</dbReference>
<keyword evidence="3" id="KW-1185">Reference proteome</keyword>
<keyword evidence="1" id="KW-1133">Transmembrane helix</keyword>
<evidence type="ECO:0000313" key="3">
    <source>
        <dbReference type="Proteomes" id="UP000190395"/>
    </source>
</evidence>
<gene>
    <name evidence="2" type="ORF">SAMN02745152_00314</name>
</gene>
<keyword evidence="1" id="KW-0812">Transmembrane</keyword>
<dbReference type="STRING" id="225004.SAMN02745152_00314"/>
<protein>
    <submittedName>
        <fullName evidence="2">Uncharacterized protein</fullName>
    </submittedName>
</protein>
<sequence length="157" mass="17604">MLSEKNKVILIKVSILAGAFIVTCAILITMIFLAKGFWKNGLRVSVGQTLERYSENTYKTGDFVELKSQFSPGAAVFNCKKNNDSNRYYAVIMRISTISGPAPAVFLCSEYDAEFAGFAVENGNLKQTMNPDFQEIHIRYWKSLLPKILQKAGLFDD</sequence>
<proteinExistence type="predicted"/>
<organism evidence="2 3">
    <name type="scientific">Treponema berlinense</name>
    <dbReference type="NCBI Taxonomy" id="225004"/>
    <lineage>
        <taxon>Bacteria</taxon>
        <taxon>Pseudomonadati</taxon>
        <taxon>Spirochaetota</taxon>
        <taxon>Spirochaetia</taxon>
        <taxon>Spirochaetales</taxon>
        <taxon>Treponemataceae</taxon>
        <taxon>Treponema</taxon>
    </lineage>
</organism>
<feature type="transmembrane region" description="Helical" evidence="1">
    <location>
        <begin position="15"/>
        <end position="34"/>
    </location>
</feature>
<keyword evidence="1" id="KW-0472">Membrane</keyword>
<accession>A0A1T4KU19</accession>
<dbReference type="AlphaFoldDB" id="A0A1T4KU19"/>
<dbReference type="GeneID" id="303366590"/>